<feature type="transmembrane region" description="Helical" evidence="1">
    <location>
        <begin position="103"/>
        <end position="128"/>
    </location>
</feature>
<sequence>MADPVRSKEEYDAELASLDAAHNQNEAQRDSFIGLAHTALFAASISFVADLFPLGSAALLWLVVMAWLSSCFGLLALTLSFVESRKAIDARRQALNDEEPPRASWLEALNAVALWTFPVSLLSIFVFASVNLMRANDQETFPEFATETTRPWDIRGFTVAA</sequence>
<organism evidence="2 3">
    <name type="scientific">Aurantiacibacter sediminis</name>
    <dbReference type="NCBI Taxonomy" id="2793064"/>
    <lineage>
        <taxon>Bacteria</taxon>
        <taxon>Pseudomonadati</taxon>
        <taxon>Pseudomonadota</taxon>
        <taxon>Alphaproteobacteria</taxon>
        <taxon>Sphingomonadales</taxon>
        <taxon>Erythrobacteraceae</taxon>
        <taxon>Aurantiacibacter</taxon>
    </lineage>
</organism>
<evidence type="ECO:0000313" key="2">
    <source>
        <dbReference type="EMBL" id="MBH5322182.1"/>
    </source>
</evidence>
<evidence type="ECO:0000313" key="3">
    <source>
        <dbReference type="Proteomes" id="UP000602442"/>
    </source>
</evidence>
<protein>
    <submittedName>
        <fullName evidence="2">Uncharacterized protein</fullName>
    </submittedName>
</protein>
<name>A0ABS0N388_9SPHN</name>
<dbReference type="RefSeq" id="WP_197920896.1">
    <property type="nucleotide sequence ID" value="NZ_CAWPTA010000007.1"/>
</dbReference>
<keyword evidence="1" id="KW-0472">Membrane</keyword>
<accession>A0ABS0N388</accession>
<keyword evidence="3" id="KW-1185">Reference proteome</keyword>
<reference evidence="2 3" key="1">
    <citation type="submission" date="2020-11" db="EMBL/GenBank/DDBJ databases">
        <title>Erythrobacter sediminis sp. nov., a marine bacterium from a tidal flat of Garorim Bay.</title>
        <authorList>
            <person name="Kim D."/>
            <person name="Yoo Y."/>
            <person name="Kim J.-J."/>
        </authorList>
    </citation>
    <scope>NUCLEOTIDE SEQUENCE [LARGE SCALE GENOMIC DNA]</scope>
    <source>
        <strain evidence="2 3">JGD-13</strain>
    </source>
</reference>
<dbReference type="EMBL" id="JAEANY010000002">
    <property type="protein sequence ID" value="MBH5322182.1"/>
    <property type="molecule type" value="Genomic_DNA"/>
</dbReference>
<feature type="transmembrane region" description="Helical" evidence="1">
    <location>
        <begin position="32"/>
        <end position="52"/>
    </location>
</feature>
<evidence type="ECO:0000256" key="1">
    <source>
        <dbReference type="SAM" id="Phobius"/>
    </source>
</evidence>
<comment type="caution">
    <text evidence="2">The sequence shown here is derived from an EMBL/GenBank/DDBJ whole genome shotgun (WGS) entry which is preliminary data.</text>
</comment>
<keyword evidence="1" id="KW-1133">Transmembrane helix</keyword>
<dbReference type="Proteomes" id="UP000602442">
    <property type="component" value="Unassembled WGS sequence"/>
</dbReference>
<proteinExistence type="predicted"/>
<keyword evidence="1" id="KW-0812">Transmembrane</keyword>
<feature type="transmembrane region" description="Helical" evidence="1">
    <location>
        <begin position="58"/>
        <end position="82"/>
    </location>
</feature>
<gene>
    <name evidence="2" type="ORF">I5L03_06245</name>
</gene>